<dbReference type="InterPro" id="IPR002018">
    <property type="entry name" value="CarbesteraseB"/>
</dbReference>
<dbReference type="Pfam" id="PF00135">
    <property type="entry name" value="COesterase"/>
    <property type="match status" value="1"/>
</dbReference>
<dbReference type="PANTHER" id="PTHR43918:SF4">
    <property type="entry name" value="CARBOXYLIC ESTER HYDROLASE"/>
    <property type="match status" value="1"/>
</dbReference>
<comment type="similarity">
    <text evidence="1">Belongs to the type-B carboxylesterase/lipase family.</text>
</comment>
<dbReference type="AlphaFoldDB" id="A0A9W9HK37"/>
<evidence type="ECO:0000256" key="1">
    <source>
        <dbReference type="ARBA" id="ARBA00005964"/>
    </source>
</evidence>
<comment type="caution">
    <text evidence="4">The sequence shown here is derived from an EMBL/GenBank/DDBJ whole genome shotgun (WGS) entry which is preliminary data.</text>
</comment>
<feature type="domain" description="Carboxylesterase type B" evidence="3">
    <location>
        <begin position="41"/>
        <end position="484"/>
    </location>
</feature>
<name>A0A9W9HK37_9EURO</name>
<keyword evidence="5" id="KW-1185">Reference proteome</keyword>
<dbReference type="InterPro" id="IPR050654">
    <property type="entry name" value="AChE-related_enzymes"/>
</dbReference>
<gene>
    <name evidence="4" type="ORF">N7482_010064</name>
</gene>
<reference evidence="4" key="2">
    <citation type="journal article" date="2023" name="IMA Fungus">
        <title>Comparative genomic study of the Penicillium genus elucidates a diverse pangenome and 15 lateral gene transfer events.</title>
        <authorList>
            <person name="Petersen C."/>
            <person name="Sorensen T."/>
            <person name="Nielsen M.R."/>
            <person name="Sondergaard T.E."/>
            <person name="Sorensen J.L."/>
            <person name="Fitzpatrick D.A."/>
            <person name="Frisvad J.C."/>
            <person name="Nielsen K.L."/>
        </authorList>
    </citation>
    <scope>NUCLEOTIDE SEQUENCE</scope>
    <source>
        <strain evidence="4">IBT 26290</strain>
    </source>
</reference>
<dbReference type="GO" id="GO:0072330">
    <property type="term" value="P:monocarboxylic acid biosynthetic process"/>
    <property type="evidence" value="ECO:0007669"/>
    <property type="project" value="UniProtKB-ARBA"/>
</dbReference>
<dbReference type="InterPro" id="IPR029058">
    <property type="entry name" value="AB_hydrolase_fold"/>
</dbReference>
<keyword evidence="2" id="KW-0378">Hydrolase</keyword>
<dbReference type="GO" id="GO:0052689">
    <property type="term" value="F:carboxylic ester hydrolase activity"/>
    <property type="evidence" value="ECO:0007669"/>
    <property type="project" value="TreeGrafter"/>
</dbReference>
<accession>A0A9W9HK37</accession>
<dbReference type="Gene3D" id="3.40.50.1820">
    <property type="entry name" value="alpha/beta hydrolase"/>
    <property type="match status" value="1"/>
</dbReference>
<evidence type="ECO:0000313" key="4">
    <source>
        <dbReference type="EMBL" id="KAJ5150812.1"/>
    </source>
</evidence>
<dbReference type="SUPFAM" id="SSF53474">
    <property type="entry name" value="alpha/beta-Hydrolases"/>
    <property type="match status" value="1"/>
</dbReference>
<dbReference type="GO" id="GO:0017000">
    <property type="term" value="P:antibiotic biosynthetic process"/>
    <property type="evidence" value="ECO:0007669"/>
    <property type="project" value="UniProtKB-ARBA"/>
</dbReference>
<evidence type="ECO:0000259" key="3">
    <source>
        <dbReference type="Pfam" id="PF00135"/>
    </source>
</evidence>
<evidence type="ECO:0000313" key="5">
    <source>
        <dbReference type="Proteomes" id="UP001149163"/>
    </source>
</evidence>
<dbReference type="OrthoDB" id="408631at2759"/>
<proteinExistence type="inferred from homology"/>
<evidence type="ECO:0000256" key="2">
    <source>
        <dbReference type="ARBA" id="ARBA00022801"/>
    </source>
</evidence>
<dbReference type="EMBL" id="JAPQKN010000008">
    <property type="protein sequence ID" value="KAJ5150812.1"/>
    <property type="molecule type" value="Genomic_DNA"/>
</dbReference>
<reference evidence="4" key="1">
    <citation type="submission" date="2022-11" db="EMBL/GenBank/DDBJ databases">
        <authorList>
            <person name="Petersen C."/>
        </authorList>
    </citation>
    <scope>NUCLEOTIDE SEQUENCE</scope>
    <source>
        <strain evidence="4">IBT 26290</strain>
    </source>
</reference>
<dbReference type="PANTHER" id="PTHR43918">
    <property type="entry name" value="ACETYLCHOLINESTERASE"/>
    <property type="match status" value="1"/>
</dbReference>
<dbReference type="Proteomes" id="UP001149163">
    <property type="component" value="Unassembled WGS sequence"/>
</dbReference>
<organism evidence="4 5">
    <name type="scientific">Penicillium canariense</name>
    <dbReference type="NCBI Taxonomy" id="189055"/>
    <lineage>
        <taxon>Eukaryota</taxon>
        <taxon>Fungi</taxon>
        <taxon>Dikarya</taxon>
        <taxon>Ascomycota</taxon>
        <taxon>Pezizomycotina</taxon>
        <taxon>Eurotiomycetes</taxon>
        <taxon>Eurotiomycetidae</taxon>
        <taxon>Eurotiales</taxon>
        <taxon>Aspergillaceae</taxon>
        <taxon>Penicillium</taxon>
    </lineage>
</organism>
<dbReference type="GeneID" id="81431364"/>
<sequence length="494" mass="53434">MLSIKQIILGIASIYPFPGSNTLSPVTVLDRDSNITYNGIRTSSSVEEFFNIQYAHDTSGNHRFSPPRTYTPYANSIINATFPGAACPQPHIPLPADPYTVLANVSEDCLTLRIARPAGTGETQNTEKLPVMVFIYGGGSTLGTIYDGSYDPVGLIRRAVDLGTPVVYVAMNYRLNLFGFADFPALRASNSTNIGLQDQRLALDWVRRNIAWFGGDPDNVTLFGEDAGAVFASLHMLASSDDERLPVHRVIAQSGALTSLPGVAGHISASNSLAVARKIGCLDSSGSAGEEMNATSVIECLREQPLELLVNKTFEVAYKRYSIPTVDGTMLPSAPSALMSTGRLRNKSIPLIIGWNHDEASLHVPTSIKTQWDISNLLAGNYPSLNASSIADLLALYPESDYQVQNEEKGAQMTPAWHAASALVRDLTVTCPSLYQASSLFQHTRTSVEEPEIYLYELQQTPFGAALAQQGKAYLGVVHFSDVPVDTTSPTRSN</sequence>
<protein>
    <recommendedName>
        <fullName evidence="3">Carboxylesterase type B domain-containing protein</fullName>
    </recommendedName>
</protein>
<dbReference type="RefSeq" id="XP_056538145.1">
    <property type="nucleotide sequence ID" value="XM_056692188.1"/>
</dbReference>